<dbReference type="AlphaFoldDB" id="A0A1X2GYW9"/>
<dbReference type="STRING" id="101127.A0A1X2GYW9"/>
<dbReference type="PANTHER" id="PTHR16056">
    <property type="entry name" value="REGULATOR OF MICROTUBULE DYNAMICS PROTEIN"/>
    <property type="match status" value="1"/>
</dbReference>
<evidence type="ECO:0000313" key="9">
    <source>
        <dbReference type="Proteomes" id="UP000242146"/>
    </source>
</evidence>
<accession>A0A1X2GYW9</accession>
<dbReference type="PANTHER" id="PTHR16056:SF2">
    <property type="entry name" value="TESTIS-EXPRESSED PROTEIN 10"/>
    <property type="match status" value="1"/>
</dbReference>
<proteinExistence type="inferred from homology"/>
<evidence type="ECO:0000259" key="7">
    <source>
        <dbReference type="Pfam" id="PF12333"/>
    </source>
</evidence>
<comment type="caution">
    <text evidence="8">The sequence shown here is derived from an EMBL/GenBank/DDBJ whole genome shotgun (WGS) entry which is preliminary data.</text>
</comment>
<feature type="region of interest" description="Disordered" evidence="6">
    <location>
        <begin position="1"/>
        <end position="39"/>
    </location>
</feature>
<keyword evidence="5" id="KW-0698">rRNA processing</keyword>
<dbReference type="GO" id="GO:0006364">
    <property type="term" value="P:rRNA processing"/>
    <property type="evidence" value="ECO:0007669"/>
    <property type="project" value="UniProtKB-UniRule"/>
</dbReference>
<dbReference type="OrthoDB" id="361362at2759"/>
<keyword evidence="4 5" id="KW-0539">Nucleus</keyword>
<protein>
    <recommendedName>
        <fullName evidence="5">Pre-rRNA-processing protein</fullName>
    </recommendedName>
</protein>
<evidence type="ECO:0000256" key="1">
    <source>
        <dbReference type="ARBA" id="ARBA00002355"/>
    </source>
</evidence>
<gene>
    <name evidence="8" type="ORF">DM01DRAFT_1331283</name>
</gene>
<sequence>MPNAKKKRAAKQEDFKKKKLKVGKGKALPDNYTDTSFTSKSISLPNQSITEDKSQQITTSRNLTLTDLLSKLKHYSGNVKKDGLSGMQELLGKHPELIVTSLGEIVKGIVKLFIDSDRDVRKALHKFLQETFANIEKVEIVPFVPLLLVYTSSALTHIMEDIRMDGTKLLEIWIDLVPEIVCTNYWQRICDNFASLLAVKANTLQVGSSNATGNMNSSTAVKNAAANTHLHIHKGKLDILTCLSKFLDAGLFEHQQDKFWFMYDYLSDRHDKKAFKRRFNPDNKALTVEWDAPASATYTPASAMTNSYVPYLSDQPLTFSGLRLFESSTGQESTQQQKVQTSMFTLEDRVADVKALIDAYQGMLMGHWLESAPVVFNTSRTITVTPALQMLYTVLRMTLILWRAMVSNGGIENTDNAWLNTHLQQLLKHACIYFPYGMSAVGNPGAKVNGMLQEMNIMTCELTSLWLLARKYQGQDDETLPPWADKIVDYVLGLLGYEVHVDNKETMTTMTSDFRADNLMDLFPAIWGFLNCLEGQDQENMVKAIVGFYAQGHSQSPLTRTSLAFLGRVYLIQSMPSYNGRFVIKKDSVFAEQMAVWAEGLPRRLYELRTAHLDASQVKQEECAWEENSLPFMDALAGPQLAL</sequence>
<organism evidence="8 9">
    <name type="scientific">Hesseltinella vesiculosa</name>
    <dbReference type="NCBI Taxonomy" id="101127"/>
    <lineage>
        <taxon>Eukaryota</taxon>
        <taxon>Fungi</taxon>
        <taxon>Fungi incertae sedis</taxon>
        <taxon>Mucoromycota</taxon>
        <taxon>Mucoromycotina</taxon>
        <taxon>Mucoromycetes</taxon>
        <taxon>Mucorales</taxon>
        <taxon>Cunninghamellaceae</taxon>
        <taxon>Hesseltinella</taxon>
    </lineage>
</organism>
<evidence type="ECO:0000256" key="5">
    <source>
        <dbReference type="RuleBase" id="RU368021"/>
    </source>
</evidence>
<keyword evidence="9" id="KW-1185">Reference proteome</keyword>
<comment type="subunit">
    <text evidence="5">Component of the RIX1 complex.</text>
</comment>
<dbReference type="GO" id="GO:0005634">
    <property type="term" value="C:nucleus"/>
    <property type="evidence" value="ECO:0007669"/>
    <property type="project" value="UniProtKB-SubCell"/>
</dbReference>
<dbReference type="InterPro" id="IPR011989">
    <property type="entry name" value="ARM-like"/>
</dbReference>
<dbReference type="GO" id="GO:0120330">
    <property type="term" value="C:rixosome complex"/>
    <property type="evidence" value="ECO:0007669"/>
    <property type="project" value="UniProtKB-UniRule"/>
</dbReference>
<evidence type="ECO:0000313" key="8">
    <source>
        <dbReference type="EMBL" id="ORX63215.1"/>
    </source>
</evidence>
<evidence type="ECO:0000256" key="2">
    <source>
        <dbReference type="ARBA" id="ARBA00004123"/>
    </source>
</evidence>
<dbReference type="Pfam" id="PF12333">
    <property type="entry name" value="Ipi1_N"/>
    <property type="match status" value="1"/>
</dbReference>
<dbReference type="Proteomes" id="UP000242146">
    <property type="component" value="Unassembled WGS sequence"/>
</dbReference>
<comment type="similarity">
    <text evidence="3 5">Belongs to the IPI1/TEX10 family.</text>
</comment>
<comment type="subcellular location">
    <subcellularLocation>
        <location evidence="2 5">Nucleus</location>
    </subcellularLocation>
</comment>
<name>A0A1X2GYW9_9FUNG</name>
<dbReference type="InterPro" id="IPR016024">
    <property type="entry name" value="ARM-type_fold"/>
</dbReference>
<comment type="function">
    <text evidence="1 5">Component of the RIX1 complex required for processing of ITS2 sequences from 35S pre-rRNA.</text>
</comment>
<evidence type="ECO:0000256" key="6">
    <source>
        <dbReference type="SAM" id="MobiDB-lite"/>
    </source>
</evidence>
<dbReference type="InterPro" id="IPR024679">
    <property type="entry name" value="Ipi1_N"/>
</dbReference>
<evidence type="ECO:0000256" key="3">
    <source>
        <dbReference type="ARBA" id="ARBA00006427"/>
    </source>
</evidence>
<keyword evidence="5" id="KW-0690">Ribosome biogenesis</keyword>
<reference evidence="8 9" key="1">
    <citation type="submission" date="2016-07" db="EMBL/GenBank/DDBJ databases">
        <title>Pervasive Adenine N6-methylation of Active Genes in Fungi.</title>
        <authorList>
            <consortium name="DOE Joint Genome Institute"/>
            <person name="Mondo S.J."/>
            <person name="Dannebaum R.O."/>
            <person name="Kuo R.C."/>
            <person name="Labutti K."/>
            <person name="Haridas S."/>
            <person name="Kuo A."/>
            <person name="Salamov A."/>
            <person name="Ahrendt S.R."/>
            <person name="Lipzen A."/>
            <person name="Sullivan W."/>
            <person name="Andreopoulos W.B."/>
            <person name="Clum A."/>
            <person name="Lindquist E."/>
            <person name="Daum C."/>
            <person name="Ramamoorthy G.K."/>
            <person name="Gryganskyi A."/>
            <person name="Culley D."/>
            <person name="Magnuson J.K."/>
            <person name="James T.Y."/>
            <person name="O'Malley M.A."/>
            <person name="Stajich J.E."/>
            <person name="Spatafora J.W."/>
            <person name="Visel A."/>
            <person name="Grigoriev I.V."/>
        </authorList>
    </citation>
    <scope>NUCLEOTIDE SEQUENCE [LARGE SCALE GENOMIC DNA]</scope>
    <source>
        <strain evidence="8 9">NRRL 3301</strain>
    </source>
</reference>
<dbReference type="EMBL" id="MCGT01000001">
    <property type="protein sequence ID" value="ORX63215.1"/>
    <property type="molecule type" value="Genomic_DNA"/>
</dbReference>
<evidence type="ECO:0000256" key="4">
    <source>
        <dbReference type="ARBA" id="ARBA00023242"/>
    </source>
</evidence>
<feature type="domain" description="Pre-rRNA-processing protein Ipi1 N-terminal" evidence="7">
    <location>
        <begin position="139"/>
        <end position="247"/>
    </location>
</feature>
<dbReference type="Gene3D" id="1.25.10.10">
    <property type="entry name" value="Leucine-rich Repeat Variant"/>
    <property type="match status" value="1"/>
</dbReference>
<dbReference type="SUPFAM" id="SSF48371">
    <property type="entry name" value="ARM repeat"/>
    <property type="match status" value="1"/>
</dbReference>